<dbReference type="GO" id="GO:0000049">
    <property type="term" value="F:tRNA binding"/>
    <property type="evidence" value="ECO:0007669"/>
    <property type="project" value="UniProtKB-UniRule"/>
</dbReference>
<dbReference type="PROSITE" id="PS50886">
    <property type="entry name" value="TRBD"/>
    <property type="match status" value="1"/>
</dbReference>
<keyword evidence="1 3" id="KW-0820">tRNA-binding</keyword>
<evidence type="ECO:0000256" key="3">
    <source>
        <dbReference type="PROSITE-ProRule" id="PRU00209"/>
    </source>
</evidence>
<dbReference type="InterPro" id="IPR002547">
    <property type="entry name" value="tRNA-bd_dom"/>
</dbReference>
<dbReference type="Proteomes" id="UP000237344">
    <property type="component" value="Unassembled WGS sequence"/>
</dbReference>
<evidence type="ECO:0000256" key="1">
    <source>
        <dbReference type="ARBA" id="ARBA00022555"/>
    </source>
</evidence>
<feature type="domain" description="TRNA-binding" evidence="4">
    <location>
        <begin position="23"/>
        <end position="127"/>
    </location>
</feature>
<dbReference type="NCBIfam" id="NF007495">
    <property type="entry name" value="PRK10089.1-4"/>
    <property type="match status" value="1"/>
</dbReference>
<evidence type="ECO:0000313" key="6">
    <source>
        <dbReference type="Proteomes" id="UP000237344"/>
    </source>
</evidence>
<organism evidence="5 6">
    <name type="scientific">Novacetimonas maltaceti</name>
    <dbReference type="NCBI Taxonomy" id="1203393"/>
    <lineage>
        <taxon>Bacteria</taxon>
        <taxon>Pseudomonadati</taxon>
        <taxon>Pseudomonadota</taxon>
        <taxon>Alphaproteobacteria</taxon>
        <taxon>Acetobacterales</taxon>
        <taxon>Acetobacteraceae</taxon>
        <taxon>Novacetimonas</taxon>
    </lineage>
</organism>
<evidence type="ECO:0000259" key="4">
    <source>
        <dbReference type="PROSITE" id="PS50886"/>
    </source>
</evidence>
<accession>A0A2S3W4M8</accession>
<evidence type="ECO:0000313" key="5">
    <source>
        <dbReference type="EMBL" id="POF63826.1"/>
    </source>
</evidence>
<evidence type="ECO:0000256" key="2">
    <source>
        <dbReference type="ARBA" id="ARBA00022884"/>
    </source>
</evidence>
<dbReference type="RefSeq" id="WP_408887879.1">
    <property type="nucleotide sequence ID" value="NZ_NKUE01000002.1"/>
</dbReference>
<sequence length="127" mass="13871">MTDLAQSPAPDMFAPDASASGGMDGHLDIRVGTILEASPLPDTYRDTYRLRIDFGPHLGARTSAVRVNHRYTPSRLAGRQVCAIVNVPPRQIGPYRSEVLTLSMRDQKGEAVLIRPDSRVPDGGKLF</sequence>
<gene>
    <name evidence="5" type="ORF">KMAL_05820</name>
</gene>
<reference evidence="5 6" key="1">
    <citation type="submission" date="2018-01" db="EMBL/GenBank/DDBJ databases">
        <title>Draft Genome Sequence of Komagataeibacter maltaceti LMG 1529, a Vinegar Producing Acetic Acid Bacterium Isolated from Malt Vinegar Brewery Acetifiers.</title>
        <authorList>
            <person name="Zhang Q."/>
            <person name="Hollensteiner J."/>
            <person name="Poehlein A."/>
            <person name="Daniel R."/>
        </authorList>
    </citation>
    <scope>NUCLEOTIDE SEQUENCE [LARGE SCALE GENOMIC DNA]</scope>
    <source>
        <strain evidence="5 6">LMG 1529</strain>
    </source>
</reference>
<proteinExistence type="predicted"/>
<protein>
    <submittedName>
        <fullName evidence="5">tRNA-binding protein</fullName>
    </submittedName>
</protein>
<dbReference type="Pfam" id="PF01588">
    <property type="entry name" value="tRNA_bind"/>
    <property type="match status" value="1"/>
</dbReference>
<dbReference type="EMBL" id="POTC01000004">
    <property type="protein sequence ID" value="POF63826.1"/>
    <property type="molecule type" value="Genomic_DNA"/>
</dbReference>
<keyword evidence="6" id="KW-1185">Reference proteome</keyword>
<dbReference type="SUPFAM" id="SSF50249">
    <property type="entry name" value="Nucleic acid-binding proteins"/>
    <property type="match status" value="1"/>
</dbReference>
<comment type="caution">
    <text evidence="5">The sequence shown here is derived from an EMBL/GenBank/DDBJ whole genome shotgun (WGS) entry which is preliminary data.</text>
</comment>
<keyword evidence="2 3" id="KW-0694">RNA-binding</keyword>
<dbReference type="InterPro" id="IPR012340">
    <property type="entry name" value="NA-bd_OB-fold"/>
</dbReference>
<dbReference type="AlphaFoldDB" id="A0A2S3W4M8"/>
<name>A0A2S3W4M8_9PROT</name>
<dbReference type="Gene3D" id="2.40.50.140">
    <property type="entry name" value="Nucleic acid-binding proteins"/>
    <property type="match status" value="1"/>
</dbReference>